<dbReference type="Proteomes" id="UP001604336">
    <property type="component" value="Unassembled WGS sequence"/>
</dbReference>
<feature type="domain" description="RNase H type-1" evidence="1">
    <location>
        <begin position="103"/>
        <end position="172"/>
    </location>
</feature>
<dbReference type="SUPFAM" id="SSF53098">
    <property type="entry name" value="Ribonuclease H-like"/>
    <property type="match status" value="1"/>
</dbReference>
<accession>A0ABD1RBS5</accession>
<name>A0ABD1RBS5_9LAMI</name>
<proteinExistence type="predicted"/>
<protein>
    <submittedName>
        <fullName evidence="2">Ribonuclease H-like superfamily protein</fullName>
    </submittedName>
</protein>
<reference evidence="3" key="1">
    <citation type="submission" date="2024-07" db="EMBL/GenBank/DDBJ databases">
        <title>Two chromosome-level genome assemblies of Korean endemic species Abeliophyllum distichum and Forsythia ovata (Oleaceae).</title>
        <authorList>
            <person name="Jang H."/>
        </authorList>
    </citation>
    <scope>NUCLEOTIDE SEQUENCE [LARGE SCALE GENOMIC DNA]</scope>
</reference>
<evidence type="ECO:0000313" key="2">
    <source>
        <dbReference type="EMBL" id="KAL2485871.1"/>
    </source>
</evidence>
<comment type="caution">
    <text evidence="2">The sequence shown here is derived from an EMBL/GenBank/DDBJ whole genome shotgun (WGS) entry which is preliminary data.</text>
</comment>
<dbReference type="EMBL" id="JBFOLK010000009">
    <property type="protein sequence ID" value="KAL2485871.1"/>
    <property type="molecule type" value="Genomic_DNA"/>
</dbReference>
<dbReference type="Pfam" id="PF13456">
    <property type="entry name" value="RVT_3"/>
    <property type="match status" value="1"/>
</dbReference>
<dbReference type="InterPro" id="IPR053151">
    <property type="entry name" value="RNase_H-like"/>
</dbReference>
<dbReference type="Gene3D" id="3.30.420.10">
    <property type="entry name" value="Ribonuclease H-like superfamily/Ribonuclease H"/>
    <property type="match status" value="1"/>
</dbReference>
<evidence type="ECO:0000313" key="3">
    <source>
        <dbReference type="Proteomes" id="UP001604336"/>
    </source>
</evidence>
<organism evidence="2 3">
    <name type="scientific">Abeliophyllum distichum</name>
    <dbReference type="NCBI Taxonomy" id="126358"/>
    <lineage>
        <taxon>Eukaryota</taxon>
        <taxon>Viridiplantae</taxon>
        <taxon>Streptophyta</taxon>
        <taxon>Embryophyta</taxon>
        <taxon>Tracheophyta</taxon>
        <taxon>Spermatophyta</taxon>
        <taxon>Magnoliopsida</taxon>
        <taxon>eudicotyledons</taxon>
        <taxon>Gunneridae</taxon>
        <taxon>Pentapetalae</taxon>
        <taxon>asterids</taxon>
        <taxon>lamiids</taxon>
        <taxon>Lamiales</taxon>
        <taxon>Oleaceae</taxon>
        <taxon>Forsythieae</taxon>
        <taxon>Abeliophyllum</taxon>
    </lineage>
</organism>
<gene>
    <name evidence="2" type="ORF">Adt_30627</name>
</gene>
<dbReference type="CDD" id="cd06222">
    <property type="entry name" value="RNase_H_like"/>
    <property type="match status" value="1"/>
</dbReference>
<dbReference type="PANTHER" id="PTHR47723">
    <property type="entry name" value="OS05G0353850 PROTEIN"/>
    <property type="match status" value="1"/>
</dbReference>
<evidence type="ECO:0000259" key="1">
    <source>
        <dbReference type="Pfam" id="PF13456"/>
    </source>
</evidence>
<dbReference type="InterPro" id="IPR036397">
    <property type="entry name" value="RNaseH_sf"/>
</dbReference>
<keyword evidence="3" id="KW-1185">Reference proteome</keyword>
<dbReference type="InterPro" id="IPR002156">
    <property type="entry name" value="RNaseH_domain"/>
</dbReference>
<sequence>MNIPPTVCSHPRNLFFMWISNRHAKPGSLIAAVPLLILWFLWNGRNNSKYKEEKMNATRIIKRINYMLESLLKAGVLSQATRKLPVPVAVTWKKPKDGWIKLNTDGALKECGLAAGGGVTRNHLGDVSWGFYDYYGECSILEAELKAVETGLRLCWQFNLNKVWVEIDSKAAMLLCSKMDIHFSHIWREGNKVADWFATKGYMEKCFKWIHANDLHGIIRGLIRMDKLNMASIRMMKETQEEGGR</sequence>
<dbReference type="AlphaFoldDB" id="A0ABD1RBS5"/>
<dbReference type="PANTHER" id="PTHR47723:SF19">
    <property type="entry name" value="POLYNUCLEOTIDYL TRANSFERASE, RIBONUCLEASE H-LIKE SUPERFAMILY PROTEIN"/>
    <property type="match status" value="1"/>
</dbReference>
<dbReference type="InterPro" id="IPR012337">
    <property type="entry name" value="RNaseH-like_sf"/>
</dbReference>
<dbReference type="InterPro" id="IPR044730">
    <property type="entry name" value="RNase_H-like_dom_plant"/>
</dbReference>